<proteinExistence type="predicted"/>
<dbReference type="EMBL" id="BK059088">
    <property type="protein sequence ID" value="DAE28536.1"/>
    <property type="molecule type" value="Genomic_DNA"/>
</dbReference>
<protein>
    <submittedName>
        <fullName evidence="2">Major capsid protein</fullName>
    </submittedName>
</protein>
<keyword evidence="1" id="KW-1133">Transmembrane helix</keyword>
<keyword evidence="1" id="KW-0472">Membrane</keyword>
<sequence>MKKRLSLFALSINFLLAIAVSLLLAQITSVEVNPLILAAGITAVHAGVTYFTPSLYKGRTLMALQTEIWIPGIKENPIPNHSFVAQSVDMSEFVENNKLHLAEAGIEPSVHEDYFASNNNPLPVAEITDIPNEVVLKTFSTSQTRHRQLQEIELAYNRRESLINRHKNSLAKNIGKRAAYAWSVDTANAFNKLFNLSANDSVIDAIIDAEAFFLENDITEGLNICFNAQHLARIKKEDKKLYKDIMNEKQMYSFKVFSYSQNPIYKADGTKKPFGATKDTTDKQCSFMWVTDEVFRCFGDTEMYATLRDSGLQADLLSFAQRALVGNIRGNNPKYRATIL</sequence>
<reference evidence="2" key="1">
    <citation type="journal article" date="2021" name="Proc. Natl. Acad. Sci. U.S.A.">
        <title>A Catalog of Tens of Thousands of Viruses from Human Metagenomes Reveals Hidden Associations with Chronic Diseases.</title>
        <authorList>
            <person name="Tisza M.J."/>
            <person name="Buck C.B."/>
        </authorList>
    </citation>
    <scope>NUCLEOTIDE SEQUENCE</scope>
    <source>
        <strain evidence="2">CtOZh10</strain>
    </source>
</reference>
<accession>A0A8S5RAY3</accession>
<keyword evidence="1" id="KW-0812">Transmembrane</keyword>
<name>A0A8S5RAY3_9VIRU</name>
<evidence type="ECO:0000313" key="2">
    <source>
        <dbReference type="EMBL" id="DAE28536.1"/>
    </source>
</evidence>
<feature type="transmembrane region" description="Helical" evidence="1">
    <location>
        <begin position="35"/>
        <end position="56"/>
    </location>
</feature>
<evidence type="ECO:0000256" key="1">
    <source>
        <dbReference type="SAM" id="Phobius"/>
    </source>
</evidence>
<organism evidence="2">
    <name type="scientific">virus sp. ctOZh10</name>
    <dbReference type="NCBI Taxonomy" id="2828250"/>
    <lineage>
        <taxon>Viruses</taxon>
    </lineage>
</organism>